<reference evidence="5" key="2">
    <citation type="journal article" date="2011" name="J. Proteome Res.">
        <title>Insight into the salivary transcriptome and proteome of Dipetalogaster maxima.</title>
        <authorList>
            <person name="Assumpcao T.C."/>
            <person name="Charneau S."/>
            <person name="Santiago P.B."/>
            <person name="Francischetti I.M."/>
            <person name="Meng Z."/>
            <person name="Araujo C.N."/>
            <person name="Pham V.M."/>
            <person name="Queiroz R.M."/>
            <person name="de Castro C.N."/>
            <person name="Ricart C.A."/>
            <person name="Santana J.M."/>
            <person name="Ribeiro J.M."/>
        </authorList>
    </citation>
    <scope>NUCLEOTIDE SEQUENCE</scope>
    <source>
        <tissue evidence="5">Salivary gland</tissue>
    </source>
</reference>
<evidence type="ECO:0000313" key="5">
    <source>
        <dbReference type="EMBL" id="AEM97950.1"/>
    </source>
</evidence>
<keyword evidence="3" id="KW-0732">Signal</keyword>
<dbReference type="Pfam" id="PF03973">
    <property type="entry name" value="Triabin"/>
    <property type="match status" value="1"/>
</dbReference>
<name>G3CJP6_DIPMA</name>
<dbReference type="GO" id="GO:0030682">
    <property type="term" value="P:symbiont-mediated perturbation of host defenses"/>
    <property type="evidence" value="ECO:0007669"/>
    <property type="project" value="InterPro"/>
</dbReference>
<comment type="subcellular location">
    <subcellularLocation>
        <location evidence="1">Secreted</location>
    </subcellularLocation>
</comment>
<proteinExistence type="evidence at transcript level"/>
<dbReference type="InterPro" id="IPR012674">
    <property type="entry name" value="Calycin"/>
</dbReference>
<evidence type="ECO:0000256" key="4">
    <source>
        <dbReference type="ARBA" id="ARBA00034121"/>
    </source>
</evidence>
<protein>
    <submittedName>
        <fullName evidence="5">Salivary lipocalin</fullName>
    </submittedName>
</protein>
<organism evidence="5">
    <name type="scientific">Dipetalogaster maximus</name>
    <name type="common">Blood-sucking bug</name>
    <dbReference type="NCBI Taxonomy" id="72496"/>
    <lineage>
        <taxon>Eukaryota</taxon>
        <taxon>Metazoa</taxon>
        <taxon>Ecdysozoa</taxon>
        <taxon>Arthropoda</taxon>
        <taxon>Hexapoda</taxon>
        <taxon>Insecta</taxon>
        <taxon>Pterygota</taxon>
        <taxon>Neoptera</taxon>
        <taxon>Paraneoptera</taxon>
        <taxon>Hemiptera</taxon>
        <taxon>Heteroptera</taxon>
        <taxon>Panheteroptera</taxon>
        <taxon>Cimicomorpha</taxon>
        <taxon>Reduviidae</taxon>
        <taxon>Triatominae</taxon>
        <taxon>Dipetalogaster</taxon>
    </lineage>
</organism>
<accession>G3CJP6</accession>
<sequence length="124" mass="13959">PNVCQPFKTSQSEGKYVVEYTLKVDGQENNVHCETENGETETLTFNCKIGGYAIDTTILVVLDTNNDDYGLFYICASYLTGPYKDLKADNYMIVRRDASKQDIPERAKNLISGKNLQKCEITKS</sequence>
<keyword evidence="2" id="KW-0964">Secreted</keyword>
<dbReference type="GO" id="GO:0005576">
    <property type="term" value="C:extracellular region"/>
    <property type="evidence" value="ECO:0007669"/>
    <property type="project" value="UniProtKB-SubCell"/>
</dbReference>
<feature type="non-terminal residue" evidence="5">
    <location>
        <position position="1"/>
    </location>
</feature>
<evidence type="ECO:0000256" key="2">
    <source>
        <dbReference type="ARBA" id="ARBA00022525"/>
    </source>
</evidence>
<evidence type="ECO:0000256" key="1">
    <source>
        <dbReference type="ARBA" id="ARBA00004613"/>
    </source>
</evidence>
<dbReference type="Gene3D" id="2.40.128.20">
    <property type="match status" value="1"/>
</dbReference>
<dbReference type="SUPFAM" id="SSF50814">
    <property type="entry name" value="Lipocalins"/>
    <property type="match status" value="1"/>
</dbReference>
<evidence type="ECO:0000256" key="3">
    <source>
        <dbReference type="ARBA" id="ARBA00022729"/>
    </source>
</evidence>
<comment type="similarity">
    <text evidence="4">Belongs to the calycin superfamily. Triabin family.</text>
</comment>
<reference evidence="5" key="1">
    <citation type="submission" date="2010-12" db="EMBL/GenBank/DDBJ databases">
        <authorList>
            <person name="Assumpcao T.C.F."/>
            <person name="Charneau S."/>
            <person name="Santiago P.B.M."/>
            <person name="Francischetti I.M.B."/>
            <person name="Meng Z."/>
            <person name="Araujo C.N."/>
            <person name="Pham V.M."/>
            <person name="Queiroz R.M.L."/>
            <person name="Castro C.N."/>
            <person name="Ricart C.A."/>
            <person name="Santana J.M."/>
            <person name="Ribeiro J.M.C."/>
        </authorList>
    </citation>
    <scope>NUCLEOTIDE SEQUENCE</scope>
    <source>
        <tissue evidence="5">Salivary gland</tissue>
    </source>
</reference>
<dbReference type="InterPro" id="IPR005657">
    <property type="entry name" value="Triabi/Procalin"/>
</dbReference>
<dbReference type="EMBL" id="HP639813">
    <property type="protein sequence ID" value="AEM97950.1"/>
    <property type="molecule type" value="mRNA"/>
</dbReference>
<dbReference type="AlphaFoldDB" id="G3CJP6"/>